<gene>
    <name evidence="1" type="ORF">ALECFALPRED_003950</name>
</gene>
<keyword evidence="2" id="KW-1185">Reference proteome</keyword>
<dbReference type="AlphaFoldDB" id="A0A8H3FQG7"/>
<reference evidence="1" key="1">
    <citation type="submission" date="2021-03" db="EMBL/GenBank/DDBJ databases">
        <authorList>
            <person name="Tagirdzhanova G."/>
        </authorList>
    </citation>
    <scope>NUCLEOTIDE SEQUENCE</scope>
</reference>
<sequence>MTGGALVQGRRDSSGIESTCLEQITSEALTALFRVDLVGLSDGSSFPEKPRTPAKAIRLYAPMRDDTVRLASFCRSVFHAFSAAGLIESPLPNFTQKEIVKLVDTTNVVWGNPIRMNTKMSEQMRSREWLRP</sequence>
<dbReference type="Proteomes" id="UP000664203">
    <property type="component" value="Unassembled WGS sequence"/>
</dbReference>
<name>A0A8H3FQG7_9LECA</name>
<protein>
    <submittedName>
        <fullName evidence="1">Uncharacterized protein</fullName>
    </submittedName>
</protein>
<organism evidence="1 2">
    <name type="scientific">Alectoria fallacina</name>
    <dbReference type="NCBI Taxonomy" id="1903189"/>
    <lineage>
        <taxon>Eukaryota</taxon>
        <taxon>Fungi</taxon>
        <taxon>Dikarya</taxon>
        <taxon>Ascomycota</taxon>
        <taxon>Pezizomycotina</taxon>
        <taxon>Lecanoromycetes</taxon>
        <taxon>OSLEUM clade</taxon>
        <taxon>Lecanoromycetidae</taxon>
        <taxon>Lecanorales</taxon>
        <taxon>Lecanorineae</taxon>
        <taxon>Parmeliaceae</taxon>
        <taxon>Alectoria</taxon>
    </lineage>
</organism>
<evidence type="ECO:0000313" key="2">
    <source>
        <dbReference type="Proteomes" id="UP000664203"/>
    </source>
</evidence>
<dbReference type="EMBL" id="CAJPDR010000244">
    <property type="protein sequence ID" value="CAF9928095.1"/>
    <property type="molecule type" value="Genomic_DNA"/>
</dbReference>
<comment type="caution">
    <text evidence="1">The sequence shown here is derived from an EMBL/GenBank/DDBJ whole genome shotgun (WGS) entry which is preliminary data.</text>
</comment>
<evidence type="ECO:0000313" key="1">
    <source>
        <dbReference type="EMBL" id="CAF9928095.1"/>
    </source>
</evidence>
<accession>A0A8H3FQG7</accession>
<proteinExistence type="predicted"/>